<dbReference type="GO" id="GO:0005576">
    <property type="term" value="C:extracellular region"/>
    <property type="evidence" value="ECO:0007669"/>
    <property type="project" value="InterPro"/>
</dbReference>
<dbReference type="SMART" id="SM00494">
    <property type="entry name" value="ChtBD2"/>
    <property type="match status" value="1"/>
</dbReference>
<organism evidence="3 4">
    <name type="scientific">Plectus sambesii</name>
    <dbReference type="NCBI Taxonomy" id="2011161"/>
    <lineage>
        <taxon>Eukaryota</taxon>
        <taxon>Metazoa</taxon>
        <taxon>Ecdysozoa</taxon>
        <taxon>Nematoda</taxon>
        <taxon>Chromadorea</taxon>
        <taxon>Plectida</taxon>
        <taxon>Plectina</taxon>
        <taxon>Plectoidea</taxon>
        <taxon>Plectidae</taxon>
        <taxon>Plectus</taxon>
    </lineage>
</organism>
<dbReference type="GO" id="GO:0008061">
    <property type="term" value="F:chitin binding"/>
    <property type="evidence" value="ECO:0007669"/>
    <property type="project" value="InterPro"/>
</dbReference>
<dbReference type="Proteomes" id="UP000887566">
    <property type="component" value="Unplaced"/>
</dbReference>
<evidence type="ECO:0000313" key="4">
    <source>
        <dbReference type="WBParaSite" id="PSAMB.scaffold4108size15668.g23487.t1"/>
    </source>
</evidence>
<dbReference type="PROSITE" id="PS50940">
    <property type="entry name" value="CHIT_BIND_II"/>
    <property type="match status" value="1"/>
</dbReference>
<evidence type="ECO:0000313" key="3">
    <source>
        <dbReference type="Proteomes" id="UP000887566"/>
    </source>
</evidence>
<dbReference type="AlphaFoldDB" id="A0A914WFV0"/>
<feature type="chain" id="PRO_5037617226" evidence="1">
    <location>
        <begin position="19"/>
        <end position="110"/>
    </location>
</feature>
<feature type="domain" description="Chitin-binding type-2" evidence="2">
    <location>
        <begin position="32"/>
        <end position="90"/>
    </location>
</feature>
<dbReference type="InterPro" id="IPR036508">
    <property type="entry name" value="Chitin-bd_dom_sf"/>
</dbReference>
<name>A0A914WFV0_9BILA</name>
<dbReference type="Pfam" id="PF01607">
    <property type="entry name" value="CBM_14"/>
    <property type="match status" value="1"/>
</dbReference>
<keyword evidence="3" id="KW-1185">Reference proteome</keyword>
<keyword evidence="1" id="KW-0732">Signal</keyword>
<proteinExistence type="predicted"/>
<dbReference type="InterPro" id="IPR002557">
    <property type="entry name" value="Chitin-bd_dom"/>
</dbReference>
<feature type="signal peptide" evidence="1">
    <location>
        <begin position="1"/>
        <end position="18"/>
    </location>
</feature>
<evidence type="ECO:0000256" key="1">
    <source>
        <dbReference type="SAM" id="SignalP"/>
    </source>
</evidence>
<accession>A0A914WFV0</accession>
<protein>
    <submittedName>
        <fullName evidence="4">Chitin-binding type-2 domain-containing protein</fullName>
    </submittedName>
</protein>
<reference evidence="4" key="1">
    <citation type="submission" date="2022-11" db="UniProtKB">
        <authorList>
            <consortium name="WormBaseParasite"/>
        </authorList>
    </citation>
    <scope>IDENTIFICATION</scope>
</reference>
<dbReference type="SUPFAM" id="SSF57625">
    <property type="entry name" value="Invertebrate chitin-binding proteins"/>
    <property type="match status" value="1"/>
</dbReference>
<evidence type="ECO:0000259" key="2">
    <source>
        <dbReference type="PROSITE" id="PS50940"/>
    </source>
</evidence>
<sequence>MLFFPCVLLVAALSCTEGKPLVDSSYQAFLYYTECGQVAEGEFSRDPLQCHKFYSCRNGRLFEQFCDPGHAFNELIGQCIDATAIPECTPLFPNPKPPTAGMAASRYYHG</sequence>
<dbReference type="WBParaSite" id="PSAMB.scaffold4108size15668.g23487.t1">
    <property type="protein sequence ID" value="PSAMB.scaffold4108size15668.g23487.t1"/>
    <property type="gene ID" value="PSAMB.scaffold4108size15668.g23487"/>
</dbReference>
<dbReference type="Gene3D" id="2.170.140.10">
    <property type="entry name" value="Chitin binding domain"/>
    <property type="match status" value="1"/>
</dbReference>